<feature type="compositionally biased region" description="Basic and acidic residues" evidence="1">
    <location>
        <begin position="1"/>
        <end position="26"/>
    </location>
</feature>
<feature type="transmembrane region" description="Helical" evidence="2">
    <location>
        <begin position="76"/>
        <end position="94"/>
    </location>
</feature>
<sequence>MSDQTERGTSRSEPKESRPPEEEPRGSRFAPGAWMASTVVQTAVILVGLAVVLFAVGQAVGADLLGMVGEALATQTGQWLAVAVLALILVIAALRAMSVARPRW</sequence>
<accession>L0JYE6</accession>
<evidence type="ECO:0000313" key="4">
    <source>
        <dbReference type="Proteomes" id="UP000010878"/>
    </source>
</evidence>
<proteinExistence type="predicted"/>
<dbReference type="GeneID" id="14402300"/>
<keyword evidence="2" id="KW-0472">Membrane</keyword>
<dbReference type="KEGG" id="nou:Natoc_1021"/>
<dbReference type="EMBL" id="CP003929">
    <property type="protein sequence ID" value="AGB36868.1"/>
    <property type="molecule type" value="Genomic_DNA"/>
</dbReference>
<feature type="region of interest" description="Disordered" evidence="1">
    <location>
        <begin position="1"/>
        <end position="29"/>
    </location>
</feature>
<dbReference type="Proteomes" id="UP000010878">
    <property type="component" value="Chromosome"/>
</dbReference>
<name>L0JYE6_9EURY</name>
<evidence type="ECO:0000256" key="1">
    <source>
        <dbReference type="SAM" id="MobiDB-lite"/>
    </source>
</evidence>
<keyword evidence="4" id="KW-1185">Reference proteome</keyword>
<feature type="transmembrane region" description="Helical" evidence="2">
    <location>
        <begin position="33"/>
        <end position="56"/>
    </location>
</feature>
<organism evidence="3 4">
    <name type="scientific">Natronococcus occultus SP4</name>
    <dbReference type="NCBI Taxonomy" id="694430"/>
    <lineage>
        <taxon>Archaea</taxon>
        <taxon>Methanobacteriati</taxon>
        <taxon>Methanobacteriota</taxon>
        <taxon>Stenosarchaea group</taxon>
        <taxon>Halobacteria</taxon>
        <taxon>Halobacteriales</taxon>
        <taxon>Natrialbaceae</taxon>
        <taxon>Natronococcus</taxon>
    </lineage>
</organism>
<protein>
    <submittedName>
        <fullName evidence="3">Uncharacterized protein</fullName>
    </submittedName>
</protein>
<evidence type="ECO:0000256" key="2">
    <source>
        <dbReference type="SAM" id="Phobius"/>
    </source>
</evidence>
<evidence type="ECO:0000313" key="3">
    <source>
        <dbReference type="EMBL" id="AGB36868.1"/>
    </source>
</evidence>
<reference evidence="3 4" key="1">
    <citation type="submission" date="2012-11" db="EMBL/GenBank/DDBJ databases">
        <title>FINISHED of Natronococcus occultus SP4, DSM 3396.</title>
        <authorList>
            <consortium name="DOE Joint Genome Institute"/>
            <person name="Eisen J."/>
            <person name="Huntemann M."/>
            <person name="Wei C.-L."/>
            <person name="Han J."/>
            <person name="Detter J.C."/>
            <person name="Han C."/>
            <person name="Tapia R."/>
            <person name="Chen A."/>
            <person name="Kyrpides N."/>
            <person name="Mavromatis K."/>
            <person name="Markowitz V."/>
            <person name="Szeto E."/>
            <person name="Ivanova N."/>
            <person name="Mikhailova N."/>
            <person name="Ovchinnikova G."/>
            <person name="Pagani I."/>
            <person name="Pati A."/>
            <person name="Goodwin L."/>
            <person name="Nordberg H.P."/>
            <person name="Cantor M.N."/>
            <person name="Hua S.X."/>
            <person name="Woyke T."/>
            <person name="Eisen J."/>
            <person name="Klenk H.-P."/>
            <person name="Klenk H.-P."/>
        </authorList>
    </citation>
    <scope>NUCLEOTIDE SEQUENCE [LARGE SCALE GENOMIC DNA]</scope>
    <source>
        <strain evidence="3 4">SP4</strain>
    </source>
</reference>
<gene>
    <name evidence="3" type="ORF">Natoc_1021</name>
</gene>
<keyword evidence="2" id="KW-0812">Transmembrane</keyword>
<dbReference type="HOGENOM" id="CLU_2243934_0_0_2"/>
<keyword evidence="2" id="KW-1133">Transmembrane helix</keyword>
<dbReference type="eggNOG" id="arCOG11140">
    <property type="taxonomic scope" value="Archaea"/>
</dbReference>
<dbReference type="AlphaFoldDB" id="L0JYE6"/>
<dbReference type="RefSeq" id="WP_015320322.1">
    <property type="nucleotide sequence ID" value="NC_019974.1"/>
</dbReference>